<comment type="caution">
    <text evidence="2">The sequence shown here is derived from an EMBL/GenBank/DDBJ whole genome shotgun (WGS) entry which is preliminary data.</text>
</comment>
<feature type="signal peptide" evidence="1">
    <location>
        <begin position="1"/>
        <end position="25"/>
    </location>
</feature>
<gene>
    <name evidence="2" type="ORF">DSM106972_065920</name>
</gene>
<dbReference type="EMBL" id="RSCL01000019">
    <property type="protein sequence ID" value="RUT01495.1"/>
    <property type="molecule type" value="Genomic_DNA"/>
</dbReference>
<dbReference type="OrthoDB" id="9881314at2"/>
<evidence type="ECO:0000313" key="2">
    <source>
        <dbReference type="EMBL" id="RUT01495.1"/>
    </source>
</evidence>
<keyword evidence="3" id="KW-1185">Reference proteome</keyword>
<dbReference type="RefSeq" id="WP_127084777.1">
    <property type="nucleotide sequence ID" value="NZ_RSCL01000019.1"/>
</dbReference>
<proteinExistence type="predicted"/>
<protein>
    <recommendedName>
        <fullName evidence="4">Lipoprotein</fullName>
    </recommendedName>
</protein>
<evidence type="ECO:0008006" key="4">
    <source>
        <dbReference type="Google" id="ProtNLM"/>
    </source>
</evidence>
<evidence type="ECO:0000313" key="3">
    <source>
        <dbReference type="Proteomes" id="UP000271624"/>
    </source>
</evidence>
<reference evidence="2" key="2">
    <citation type="journal article" date="2019" name="Genome Biol. Evol.">
        <title>Day and night: Metabolic profiles and evolutionary relationships of six axenic non-marine cyanobacteria.</title>
        <authorList>
            <person name="Will S.E."/>
            <person name="Henke P."/>
            <person name="Boedeker C."/>
            <person name="Huang S."/>
            <person name="Brinkmann H."/>
            <person name="Rohde M."/>
            <person name="Jarek M."/>
            <person name="Friedl T."/>
            <person name="Seufert S."/>
            <person name="Schumacher M."/>
            <person name="Overmann J."/>
            <person name="Neumann-Schaal M."/>
            <person name="Petersen J."/>
        </authorList>
    </citation>
    <scope>NUCLEOTIDE SEQUENCE [LARGE SCALE GENOMIC DNA]</scope>
    <source>
        <strain evidence="2">PCC 7102</strain>
    </source>
</reference>
<dbReference type="AlphaFoldDB" id="A0A433V5Z4"/>
<dbReference type="Proteomes" id="UP000271624">
    <property type="component" value="Unassembled WGS sequence"/>
</dbReference>
<keyword evidence="1" id="KW-0732">Signal</keyword>
<name>A0A433V5Z4_9CYAN</name>
<organism evidence="2 3">
    <name type="scientific">Dulcicalothrix desertica PCC 7102</name>
    <dbReference type="NCBI Taxonomy" id="232991"/>
    <lineage>
        <taxon>Bacteria</taxon>
        <taxon>Bacillati</taxon>
        <taxon>Cyanobacteriota</taxon>
        <taxon>Cyanophyceae</taxon>
        <taxon>Nostocales</taxon>
        <taxon>Calotrichaceae</taxon>
        <taxon>Dulcicalothrix</taxon>
    </lineage>
</organism>
<accession>A0A433V5Z4</accession>
<feature type="chain" id="PRO_5030092494" description="Lipoprotein" evidence="1">
    <location>
        <begin position="26"/>
        <end position="133"/>
    </location>
</feature>
<sequence>MFNNINKTRKFFALLIPVIALNPLAACSDNKIGESISPNNGAIVTETNLANYTKPKVNKVIKPAVNREIIDCEKPTSNTHPSPSIDDGIYAKKPFEHIDDGIYLPNTGEHIKDDGIYTIIPHNPSSCTNKKSA</sequence>
<reference evidence="2" key="1">
    <citation type="submission" date="2018-12" db="EMBL/GenBank/DDBJ databases">
        <authorList>
            <person name="Will S."/>
            <person name="Neumann-Schaal M."/>
            <person name="Henke P."/>
        </authorList>
    </citation>
    <scope>NUCLEOTIDE SEQUENCE</scope>
    <source>
        <strain evidence="2">PCC 7102</strain>
    </source>
</reference>
<evidence type="ECO:0000256" key="1">
    <source>
        <dbReference type="SAM" id="SignalP"/>
    </source>
</evidence>